<evidence type="ECO:0000256" key="1">
    <source>
        <dbReference type="ARBA" id="ARBA00009258"/>
    </source>
</evidence>
<feature type="active site" description="Proton acceptor" evidence="7">
    <location>
        <position position="178"/>
    </location>
</feature>
<evidence type="ECO:0000256" key="4">
    <source>
        <dbReference type="ARBA" id="ARBA00022679"/>
    </source>
</evidence>
<dbReference type="Proteomes" id="UP001212841">
    <property type="component" value="Unassembled WGS sequence"/>
</dbReference>
<dbReference type="Pfam" id="PF01728">
    <property type="entry name" value="FtsJ"/>
    <property type="match status" value="1"/>
</dbReference>
<comment type="similarity">
    <text evidence="1">Belongs to the class I-like SAM-binding methyltransferase superfamily. RNA methyltransferase RlmE family.</text>
</comment>
<organism evidence="9 10">
    <name type="scientific">Rhizophlyctis rosea</name>
    <dbReference type="NCBI Taxonomy" id="64517"/>
    <lineage>
        <taxon>Eukaryota</taxon>
        <taxon>Fungi</taxon>
        <taxon>Fungi incertae sedis</taxon>
        <taxon>Chytridiomycota</taxon>
        <taxon>Chytridiomycota incertae sedis</taxon>
        <taxon>Chytridiomycetes</taxon>
        <taxon>Rhizophlyctidales</taxon>
        <taxon>Rhizophlyctidaceae</taxon>
        <taxon>Rhizophlyctis</taxon>
    </lineage>
</organism>
<protein>
    <recommendedName>
        <fullName evidence="6">rRNA methyltransferase 2, mitochondrial</fullName>
    </recommendedName>
</protein>
<reference evidence="9" key="1">
    <citation type="submission" date="2020-05" db="EMBL/GenBank/DDBJ databases">
        <title>Phylogenomic resolution of chytrid fungi.</title>
        <authorList>
            <person name="Stajich J.E."/>
            <person name="Amses K."/>
            <person name="Simmons R."/>
            <person name="Seto K."/>
            <person name="Myers J."/>
            <person name="Bonds A."/>
            <person name="Quandt C.A."/>
            <person name="Barry K."/>
            <person name="Liu P."/>
            <person name="Grigoriev I."/>
            <person name="Longcore J.E."/>
            <person name="James T.Y."/>
        </authorList>
    </citation>
    <scope>NUCLEOTIDE SEQUENCE</scope>
    <source>
        <strain evidence="9">JEL0318</strain>
    </source>
</reference>
<accession>A0AAD5X9F7</accession>
<dbReference type="EMBL" id="JADGJD010000041">
    <property type="protein sequence ID" value="KAJ3056211.1"/>
    <property type="molecule type" value="Genomic_DNA"/>
</dbReference>
<dbReference type="Gene3D" id="3.40.50.150">
    <property type="entry name" value="Vaccinia Virus protein VP39"/>
    <property type="match status" value="1"/>
</dbReference>
<dbReference type="InterPro" id="IPR029063">
    <property type="entry name" value="SAM-dependent_MTases_sf"/>
</dbReference>
<evidence type="ECO:0000256" key="2">
    <source>
        <dbReference type="ARBA" id="ARBA00022552"/>
    </source>
</evidence>
<evidence type="ECO:0000256" key="6">
    <source>
        <dbReference type="ARBA" id="ARBA00041184"/>
    </source>
</evidence>
<dbReference type="InterPro" id="IPR050082">
    <property type="entry name" value="RNA_methyltr_RlmE"/>
</dbReference>
<feature type="domain" description="Ribosomal RNA methyltransferase FtsJ" evidence="8">
    <location>
        <begin position="32"/>
        <end position="221"/>
    </location>
</feature>
<dbReference type="PANTHER" id="PTHR10920:SF18">
    <property type="entry name" value="RRNA METHYLTRANSFERASE 2, MITOCHONDRIAL"/>
    <property type="match status" value="1"/>
</dbReference>
<dbReference type="InterPro" id="IPR015507">
    <property type="entry name" value="rRNA-MeTfrase_E"/>
</dbReference>
<dbReference type="InterPro" id="IPR002877">
    <property type="entry name" value="RNA_MeTrfase_FtsJ_dom"/>
</dbReference>
<keyword evidence="2" id="KW-0698">rRNA processing</keyword>
<evidence type="ECO:0000256" key="7">
    <source>
        <dbReference type="PIRSR" id="PIRSR005461-1"/>
    </source>
</evidence>
<keyword evidence="3" id="KW-0489">Methyltransferase</keyword>
<keyword evidence="10" id="KW-1185">Reference proteome</keyword>
<dbReference type="PANTHER" id="PTHR10920">
    <property type="entry name" value="RIBOSOMAL RNA METHYLTRANSFERASE"/>
    <property type="match status" value="1"/>
</dbReference>
<dbReference type="SUPFAM" id="SSF53335">
    <property type="entry name" value="S-adenosyl-L-methionine-dependent methyltransferases"/>
    <property type="match status" value="1"/>
</dbReference>
<dbReference type="GO" id="GO:0005739">
    <property type="term" value="C:mitochondrion"/>
    <property type="evidence" value="ECO:0007669"/>
    <property type="project" value="TreeGrafter"/>
</dbReference>
<keyword evidence="5 7" id="KW-0949">S-adenosyl-L-methionine</keyword>
<name>A0AAD5X9F7_9FUNG</name>
<evidence type="ECO:0000256" key="5">
    <source>
        <dbReference type="ARBA" id="ARBA00022691"/>
    </source>
</evidence>
<gene>
    <name evidence="9" type="ORF">HK097_007694</name>
</gene>
<evidence type="ECO:0000313" key="10">
    <source>
        <dbReference type="Proteomes" id="UP001212841"/>
    </source>
</evidence>
<dbReference type="AlphaFoldDB" id="A0AAD5X9F7"/>
<sequence>MSRNLTNSHINNLWHSRQSKDPFVKNRATDGYRSRAAYKLDIIQKKHKILRKGRVILDLGAAPGGWTQVAVKHVIDPTGPEPGRVISIDLLPILPIPNAHILQGDMQSPEVIAKVVSVVQGDTQTDKPVVDVVLSDMAHSFTGNRTADVARVHDLCRTALEVAELPQILKPGGAFVCKFLQGAGDQELRAELLERFAKVHHEKPAASRQESAEGFFVCTGFKR</sequence>
<evidence type="ECO:0000259" key="8">
    <source>
        <dbReference type="Pfam" id="PF01728"/>
    </source>
</evidence>
<comment type="caution">
    <text evidence="9">The sequence shown here is derived from an EMBL/GenBank/DDBJ whole genome shotgun (WGS) entry which is preliminary data.</text>
</comment>
<evidence type="ECO:0000256" key="3">
    <source>
        <dbReference type="ARBA" id="ARBA00022603"/>
    </source>
</evidence>
<proteinExistence type="inferred from homology"/>
<dbReference type="PIRSF" id="PIRSF005461">
    <property type="entry name" value="23S_rRNA_mtase"/>
    <property type="match status" value="1"/>
</dbReference>
<dbReference type="HAMAP" id="MF_01547">
    <property type="entry name" value="RNA_methyltr_E"/>
    <property type="match status" value="1"/>
</dbReference>
<dbReference type="GO" id="GO:0008650">
    <property type="term" value="F:rRNA (uridine-2'-O-)-methyltransferase activity"/>
    <property type="evidence" value="ECO:0007669"/>
    <property type="project" value="TreeGrafter"/>
</dbReference>
<evidence type="ECO:0000313" key="9">
    <source>
        <dbReference type="EMBL" id="KAJ3056211.1"/>
    </source>
</evidence>
<keyword evidence="4" id="KW-0808">Transferase</keyword>